<dbReference type="EMBL" id="CM015729">
    <property type="protein sequence ID" value="KAF3702732.1"/>
    <property type="molecule type" value="Genomic_DNA"/>
</dbReference>
<evidence type="ECO:0000313" key="2">
    <source>
        <dbReference type="EMBL" id="KAF3702732.1"/>
    </source>
</evidence>
<gene>
    <name evidence="2" type="ORF">EXN66_Car018420</name>
</gene>
<sequence length="323" mass="36202">MSVLFDEIRSTSKTAAKVLFDAGFSTDSEIQSLTRTDLNELFPGIEKLKLRRKIFEIIQKQKPIDLLLKDMNEYIPKECSHSAQMNDEVLATHLQILKDISTQVKNVQTSLDAHISLLENLNKNLSDLKANRDFLSGTGTSATSVPIEAHCSQNSGYQQQGKRSWFPFSTLSYSVTPQKKGTVTYKMLVTGVTFNAHLQLLEKVKAMSHDCDLVRVNREDSPSNQNYLIIIVFCPIISRVGTDVQAAMHDVEGDKPIILVLMHHVHEARNTSTMKTWGDGYNVVLQVDVFFHGTASGLLDCQQNNKAATGIKNKLLEYKIMKS</sequence>
<name>A0A6G1QJK8_CHAAH</name>
<dbReference type="PANTHER" id="PTHR34488:SF1">
    <property type="entry name" value="SI:CH211-245H14.1-RELATED"/>
    <property type="match status" value="1"/>
</dbReference>
<feature type="coiled-coil region" evidence="1">
    <location>
        <begin position="111"/>
        <end position="138"/>
    </location>
</feature>
<proteinExistence type="predicted"/>
<dbReference type="PANTHER" id="PTHR34488">
    <property type="entry name" value="SI:CH211-245H14.1-RELATED"/>
    <property type="match status" value="1"/>
</dbReference>
<reference evidence="3" key="2">
    <citation type="submission" date="2019-02" db="EMBL/GenBank/DDBJ databases">
        <title>Opniocepnalus argus Var Kimnra genome.</title>
        <authorList>
            <person name="Zhou C."/>
            <person name="Xiao S."/>
        </authorList>
    </citation>
    <scope>NUCLEOTIDE SEQUENCE [LARGE SCALE GENOMIC DNA]</scope>
</reference>
<protein>
    <submittedName>
        <fullName evidence="2">Uncharacterized protein</fullName>
    </submittedName>
</protein>
<dbReference type="Proteomes" id="UP000503349">
    <property type="component" value="Chromosome 18"/>
</dbReference>
<keyword evidence="1" id="KW-0175">Coiled coil</keyword>
<keyword evidence="3" id="KW-1185">Reference proteome</keyword>
<evidence type="ECO:0000313" key="3">
    <source>
        <dbReference type="Proteomes" id="UP000503349"/>
    </source>
</evidence>
<reference evidence="2 3" key="1">
    <citation type="submission" date="2019-02" db="EMBL/GenBank/DDBJ databases">
        <title>Opniocepnalus argus genome.</title>
        <authorList>
            <person name="Zhou C."/>
            <person name="Xiao S."/>
        </authorList>
    </citation>
    <scope>NUCLEOTIDE SEQUENCE [LARGE SCALE GENOMIC DNA]</scope>
    <source>
        <strain evidence="2">OARG1902GOOAL</strain>
        <tissue evidence="2">Muscle</tissue>
    </source>
</reference>
<organism evidence="2 3">
    <name type="scientific">Channa argus</name>
    <name type="common">Northern snakehead</name>
    <name type="synonym">Ophicephalus argus</name>
    <dbReference type="NCBI Taxonomy" id="215402"/>
    <lineage>
        <taxon>Eukaryota</taxon>
        <taxon>Metazoa</taxon>
        <taxon>Chordata</taxon>
        <taxon>Craniata</taxon>
        <taxon>Vertebrata</taxon>
        <taxon>Euteleostomi</taxon>
        <taxon>Actinopterygii</taxon>
        <taxon>Neopterygii</taxon>
        <taxon>Teleostei</taxon>
        <taxon>Neoteleostei</taxon>
        <taxon>Acanthomorphata</taxon>
        <taxon>Anabantaria</taxon>
        <taxon>Anabantiformes</taxon>
        <taxon>Channoidei</taxon>
        <taxon>Channidae</taxon>
        <taxon>Channa</taxon>
    </lineage>
</organism>
<accession>A0A6G1QJK8</accession>
<dbReference type="AlphaFoldDB" id="A0A6G1QJK8"/>
<evidence type="ECO:0000256" key="1">
    <source>
        <dbReference type="SAM" id="Coils"/>
    </source>
</evidence>